<evidence type="ECO:0000256" key="1">
    <source>
        <dbReference type="SAM" id="MobiDB-lite"/>
    </source>
</evidence>
<feature type="non-terminal residue" evidence="2">
    <location>
        <position position="1"/>
    </location>
</feature>
<evidence type="ECO:0000313" key="3">
    <source>
        <dbReference type="Proteomes" id="UP001642360"/>
    </source>
</evidence>
<dbReference type="Proteomes" id="UP001642360">
    <property type="component" value="Unassembled WGS sequence"/>
</dbReference>
<feature type="region of interest" description="Disordered" evidence="1">
    <location>
        <begin position="65"/>
        <end position="92"/>
    </location>
</feature>
<gene>
    <name evidence="2" type="ORF">ILEXP_LOCUS23504</name>
</gene>
<name>A0ABC8SJ75_9AQUA</name>
<dbReference type="EMBL" id="CAUOFW020002636">
    <property type="protein sequence ID" value="CAK9155113.1"/>
    <property type="molecule type" value="Genomic_DNA"/>
</dbReference>
<proteinExistence type="predicted"/>
<accession>A0ABC8SJ75</accession>
<evidence type="ECO:0000313" key="2">
    <source>
        <dbReference type="EMBL" id="CAK9155113.1"/>
    </source>
</evidence>
<comment type="caution">
    <text evidence="2">The sequence shown here is derived from an EMBL/GenBank/DDBJ whole genome shotgun (WGS) entry which is preliminary data.</text>
</comment>
<sequence>SPLSSPTLIFFHSSFAPSSSLRLKISVFLPQFIAMDSEVTKPKPKPVMIDNFEMPKRGNKIKANVFWGPRKSGNNTTTGENEKRGQKATAKA</sequence>
<keyword evidence="3" id="KW-1185">Reference proteome</keyword>
<organism evidence="2 3">
    <name type="scientific">Ilex paraguariensis</name>
    <name type="common">yerba mate</name>
    <dbReference type="NCBI Taxonomy" id="185542"/>
    <lineage>
        <taxon>Eukaryota</taxon>
        <taxon>Viridiplantae</taxon>
        <taxon>Streptophyta</taxon>
        <taxon>Embryophyta</taxon>
        <taxon>Tracheophyta</taxon>
        <taxon>Spermatophyta</taxon>
        <taxon>Magnoliopsida</taxon>
        <taxon>eudicotyledons</taxon>
        <taxon>Gunneridae</taxon>
        <taxon>Pentapetalae</taxon>
        <taxon>asterids</taxon>
        <taxon>campanulids</taxon>
        <taxon>Aquifoliales</taxon>
        <taxon>Aquifoliaceae</taxon>
        <taxon>Ilex</taxon>
    </lineage>
</organism>
<dbReference type="AlphaFoldDB" id="A0ABC8SJ75"/>
<protein>
    <submittedName>
        <fullName evidence="2">Uncharacterized protein</fullName>
    </submittedName>
</protein>
<reference evidence="2 3" key="1">
    <citation type="submission" date="2024-02" db="EMBL/GenBank/DDBJ databases">
        <authorList>
            <person name="Vignale AGUSTIN F."/>
            <person name="Sosa J E."/>
            <person name="Modenutti C."/>
        </authorList>
    </citation>
    <scope>NUCLEOTIDE SEQUENCE [LARGE SCALE GENOMIC DNA]</scope>
</reference>